<dbReference type="Proteomes" id="UP000639396">
    <property type="component" value="Unassembled WGS sequence"/>
</dbReference>
<keyword evidence="1" id="KW-0732">Signal</keyword>
<keyword evidence="3" id="KW-1185">Reference proteome</keyword>
<dbReference type="RefSeq" id="WP_190924478.1">
    <property type="nucleotide sequence ID" value="NZ_JACXJA010000003.1"/>
</dbReference>
<dbReference type="NCBIfam" id="TIGR02898">
    <property type="entry name" value="spore_YhcN_YlaJ"/>
    <property type="match status" value="1"/>
</dbReference>
<dbReference type="InterPro" id="IPR014247">
    <property type="entry name" value="Spore_lipoprot_YhcN/YlaJ"/>
</dbReference>
<evidence type="ECO:0000256" key="1">
    <source>
        <dbReference type="SAM" id="SignalP"/>
    </source>
</evidence>
<keyword evidence="2" id="KW-0449">Lipoprotein</keyword>
<protein>
    <submittedName>
        <fullName evidence="2">YhcN/YlaJ family sporulation lipoprotein</fullName>
    </submittedName>
</protein>
<accession>A0A927C725</accession>
<dbReference type="EMBL" id="JACXJA010000003">
    <property type="protein sequence ID" value="MBD2860931.1"/>
    <property type="molecule type" value="Genomic_DNA"/>
</dbReference>
<dbReference type="GO" id="GO:0030435">
    <property type="term" value="P:sporulation resulting in formation of a cellular spore"/>
    <property type="evidence" value="ECO:0007669"/>
    <property type="project" value="InterPro"/>
</dbReference>
<reference evidence="2" key="1">
    <citation type="submission" date="2020-09" db="EMBL/GenBank/DDBJ databases">
        <title>A novel bacterium of genus Paenibacillus, isolated from South China Sea.</title>
        <authorList>
            <person name="Huang H."/>
            <person name="Mo K."/>
            <person name="Hu Y."/>
        </authorList>
    </citation>
    <scope>NUCLEOTIDE SEQUENCE</scope>
    <source>
        <strain evidence="2">IB182363</strain>
    </source>
</reference>
<sequence length="242" mass="26204">MATKTIKLAVLASIVAVAATGCGARHEGSGTNDGMKTSNYRPFQYGTGNTKDMRLGFDRYQTADPNLIRDNDSMRDGLNRDNGITGYDQDGVNNWRDYKDQRGMAGGAYPGVGAPADGLHRNTKMEAAQDIANQLTAIEPVRNCNVLLTDNNAYVAVSTKNGEDLEGSQEVKNRIAEQVKAMRPNVQNVHVSANPDFVSRINGYMQDMQAGKPVSGMMEEFNTMVQRMFPTNVPAPAPAAAP</sequence>
<dbReference type="InterPro" id="IPR019076">
    <property type="entry name" value="Spore_lipoprot_YhcN/YlaJ-like"/>
</dbReference>
<dbReference type="PROSITE" id="PS51257">
    <property type="entry name" value="PROKAR_LIPOPROTEIN"/>
    <property type="match status" value="1"/>
</dbReference>
<dbReference type="Pfam" id="PF09580">
    <property type="entry name" value="Spore_YhcN_YlaJ"/>
    <property type="match status" value="1"/>
</dbReference>
<evidence type="ECO:0000313" key="3">
    <source>
        <dbReference type="Proteomes" id="UP000639396"/>
    </source>
</evidence>
<organism evidence="2 3">
    <name type="scientific">Paenibacillus oceani</name>
    <dbReference type="NCBI Taxonomy" id="2772510"/>
    <lineage>
        <taxon>Bacteria</taxon>
        <taxon>Bacillati</taxon>
        <taxon>Bacillota</taxon>
        <taxon>Bacilli</taxon>
        <taxon>Bacillales</taxon>
        <taxon>Paenibacillaceae</taxon>
        <taxon>Paenibacillus</taxon>
    </lineage>
</organism>
<feature type="chain" id="PRO_5037057820" evidence="1">
    <location>
        <begin position="19"/>
        <end position="242"/>
    </location>
</feature>
<comment type="caution">
    <text evidence="2">The sequence shown here is derived from an EMBL/GenBank/DDBJ whole genome shotgun (WGS) entry which is preliminary data.</text>
</comment>
<dbReference type="AlphaFoldDB" id="A0A927C725"/>
<gene>
    <name evidence="2" type="ORF">IDH45_02885</name>
</gene>
<proteinExistence type="predicted"/>
<evidence type="ECO:0000313" key="2">
    <source>
        <dbReference type="EMBL" id="MBD2860931.1"/>
    </source>
</evidence>
<feature type="signal peptide" evidence="1">
    <location>
        <begin position="1"/>
        <end position="18"/>
    </location>
</feature>
<name>A0A927C725_9BACL</name>